<proteinExistence type="predicted"/>
<dbReference type="EMBL" id="JQIF01000123">
    <property type="protein sequence ID" value="KGJ51343.1"/>
    <property type="molecule type" value="Genomic_DNA"/>
</dbReference>
<dbReference type="Proteomes" id="UP000030008">
    <property type="component" value="Unassembled WGS sequence"/>
</dbReference>
<comment type="caution">
    <text evidence="3">The sequence shown here is derived from an EMBL/GenBank/DDBJ whole genome shotgun (WGS) entry which is preliminary data.</text>
</comment>
<sequence length="139" mass="16273">ISETDTLQIDRDTLFRYMNTKDISLSEGEPKISADRDSRTSLMDTTDETAMQLLTDDSKEILPDSQRSTHTRSEGPPVRMGMRKRSKVIHNQKLSTVLKKGSKRILHQDAQEKERDLEKFIREYEEQQIRSEERGKEYI</sequence>
<name>A0A099I393_CLOIN</name>
<evidence type="ECO:0000256" key="1">
    <source>
        <dbReference type="SAM" id="Coils"/>
    </source>
</evidence>
<dbReference type="AlphaFoldDB" id="A0A099I393"/>
<feature type="coiled-coil region" evidence="1">
    <location>
        <begin position="103"/>
        <end position="130"/>
    </location>
</feature>
<evidence type="ECO:0000313" key="3">
    <source>
        <dbReference type="EMBL" id="KGJ51343.1"/>
    </source>
</evidence>
<feature type="non-terminal residue" evidence="3">
    <location>
        <position position="1"/>
    </location>
</feature>
<evidence type="ECO:0000256" key="2">
    <source>
        <dbReference type="SAM" id="MobiDB-lite"/>
    </source>
</evidence>
<reference evidence="3 4" key="1">
    <citation type="submission" date="2014-08" db="EMBL/GenBank/DDBJ databases">
        <title>Clostridium innocuum, an unnegligible vancomycin-resistant pathogen causing extra-intestinal infections.</title>
        <authorList>
            <person name="Feng Y."/>
            <person name="Chiu C.-H."/>
        </authorList>
    </citation>
    <scope>NUCLEOTIDE SEQUENCE [LARGE SCALE GENOMIC DNA]</scope>
    <source>
        <strain evidence="3 4">AN88</strain>
    </source>
</reference>
<keyword evidence="1" id="KW-0175">Coiled coil</keyword>
<protein>
    <submittedName>
        <fullName evidence="3">Uncharacterized protein</fullName>
    </submittedName>
</protein>
<organism evidence="3 4">
    <name type="scientific">Clostridium innocuum</name>
    <dbReference type="NCBI Taxonomy" id="1522"/>
    <lineage>
        <taxon>Bacteria</taxon>
        <taxon>Bacillati</taxon>
        <taxon>Bacillota</taxon>
        <taxon>Clostridia</taxon>
        <taxon>Eubacteriales</taxon>
        <taxon>Clostridiaceae</taxon>
        <taxon>Clostridium</taxon>
    </lineage>
</organism>
<feature type="region of interest" description="Disordered" evidence="2">
    <location>
        <begin position="57"/>
        <end position="86"/>
    </location>
</feature>
<evidence type="ECO:0000313" key="4">
    <source>
        <dbReference type="Proteomes" id="UP000030008"/>
    </source>
</evidence>
<accession>A0A099I393</accession>
<gene>
    <name evidence="3" type="ORF">CIAN88_21115</name>
</gene>